<sequence length="87" mass="10623">MFLRNNNSYHPNRYYIHYRNQLERPVQVLTFLKTATMVIKRWRPDRYYLDADICKQLRLARFFFNQLISGVSYCHAILQYEVPACMV</sequence>
<organism evidence="1 2">
    <name type="scientific">Brassica rapa subsp. trilocularis</name>
    <dbReference type="NCBI Taxonomy" id="1813537"/>
    <lineage>
        <taxon>Eukaryota</taxon>
        <taxon>Viridiplantae</taxon>
        <taxon>Streptophyta</taxon>
        <taxon>Embryophyta</taxon>
        <taxon>Tracheophyta</taxon>
        <taxon>Spermatophyta</taxon>
        <taxon>Magnoliopsida</taxon>
        <taxon>eudicotyledons</taxon>
        <taxon>Gunneridae</taxon>
        <taxon>Pentapetalae</taxon>
        <taxon>rosids</taxon>
        <taxon>malvids</taxon>
        <taxon>Brassicales</taxon>
        <taxon>Brassicaceae</taxon>
        <taxon>Brassiceae</taxon>
        <taxon>Brassica</taxon>
    </lineage>
</organism>
<protein>
    <submittedName>
        <fullName evidence="1">Uncharacterized protein</fullName>
    </submittedName>
</protein>
<dbReference type="EMBL" id="JADBGQ010000003">
    <property type="protein sequence ID" value="KAG5406732.1"/>
    <property type="molecule type" value="Genomic_DNA"/>
</dbReference>
<reference evidence="1 2" key="1">
    <citation type="submission" date="2021-03" db="EMBL/GenBank/DDBJ databases">
        <authorList>
            <person name="King G.J."/>
            <person name="Bancroft I."/>
            <person name="Baten A."/>
            <person name="Bloomfield J."/>
            <person name="Borpatragohain P."/>
            <person name="He Z."/>
            <person name="Irish N."/>
            <person name="Irwin J."/>
            <person name="Liu K."/>
            <person name="Mauleon R.P."/>
            <person name="Moore J."/>
            <person name="Morris R."/>
            <person name="Ostergaard L."/>
            <person name="Wang B."/>
            <person name="Wells R."/>
        </authorList>
    </citation>
    <scope>NUCLEOTIDE SEQUENCE [LARGE SCALE GENOMIC DNA]</scope>
    <source>
        <strain evidence="1">R-o-18</strain>
        <tissue evidence="1">Leaf</tissue>
    </source>
</reference>
<keyword evidence="2" id="KW-1185">Reference proteome</keyword>
<name>A0ABQ7N763_BRACM</name>
<gene>
    <name evidence="1" type="primary">A03g506570.1_BraROA</name>
    <name evidence="1" type="ORF">IGI04_012851</name>
</gene>
<accession>A0ABQ7N763</accession>
<evidence type="ECO:0000313" key="2">
    <source>
        <dbReference type="Proteomes" id="UP000823674"/>
    </source>
</evidence>
<dbReference type="Proteomes" id="UP000823674">
    <property type="component" value="Chromosome A03"/>
</dbReference>
<comment type="caution">
    <text evidence="1">The sequence shown here is derived from an EMBL/GenBank/DDBJ whole genome shotgun (WGS) entry which is preliminary data.</text>
</comment>
<proteinExistence type="predicted"/>
<evidence type="ECO:0000313" key="1">
    <source>
        <dbReference type="EMBL" id="KAG5406732.1"/>
    </source>
</evidence>